<dbReference type="GO" id="GO:0005886">
    <property type="term" value="C:plasma membrane"/>
    <property type="evidence" value="ECO:0007669"/>
    <property type="project" value="UniProtKB-SubCell"/>
</dbReference>
<evidence type="ECO:0000256" key="2">
    <source>
        <dbReference type="ARBA" id="ARBA00022475"/>
    </source>
</evidence>
<feature type="domain" description="Glycosyltransferase 2-like" evidence="10">
    <location>
        <begin position="22"/>
        <end position="181"/>
    </location>
</feature>
<comment type="subcellular location">
    <subcellularLocation>
        <location evidence="1">Cell membrane</location>
        <topology evidence="1">Multi-pass membrane protein</topology>
    </subcellularLocation>
</comment>
<evidence type="ECO:0000256" key="5">
    <source>
        <dbReference type="ARBA" id="ARBA00022692"/>
    </source>
</evidence>
<evidence type="ECO:0000256" key="8">
    <source>
        <dbReference type="ARBA" id="ARBA00038152"/>
    </source>
</evidence>
<dbReference type="FunFam" id="3.90.550.10:FF:000079">
    <property type="entry name" value="Probable glycosyl transferase"/>
    <property type="match status" value="1"/>
</dbReference>
<evidence type="ECO:0000256" key="1">
    <source>
        <dbReference type="ARBA" id="ARBA00004651"/>
    </source>
</evidence>
<evidence type="ECO:0000256" key="6">
    <source>
        <dbReference type="ARBA" id="ARBA00022989"/>
    </source>
</evidence>
<dbReference type="CDD" id="cd04187">
    <property type="entry name" value="DPM1_like_bac"/>
    <property type="match status" value="1"/>
</dbReference>
<dbReference type="InterPro" id="IPR029044">
    <property type="entry name" value="Nucleotide-diphossugar_trans"/>
</dbReference>
<evidence type="ECO:0000256" key="9">
    <source>
        <dbReference type="SAM" id="Phobius"/>
    </source>
</evidence>
<dbReference type="InterPro" id="IPR050256">
    <property type="entry name" value="Glycosyltransferase_2"/>
</dbReference>
<gene>
    <name evidence="11" type="ORF">FM110_01870</name>
</gene>
<reference evidence="11 12" key="1">
    <citation type="submission" date="2017-02" db="EMBL/GenBank/DDBJ databases">
        <authorList>
            <person name="Peterson S.W."/>
        </authorList>
    </citation>
    <scope>NUCLEOTIDE SEQUENCE [LARGE SCALE GENOMIC DNA]</scope>
    <source>
        <strain evidence="11 12">CIP104813</strain>
    </source>
</reference>
<dbReference type="GO" id="GO:0016757">
    <property type="term" value="F:glycosyltransferase activity"/>
    <property type="evidence" value="ECO:0007669"/>
    <property type="project" value="UniProtKB-KW"/>
</dbReference>
<keyword evidence="4 11" id="KW-0808">Transferase</keyword>
<protein>
    <submittedName>
        <fullName evidence="11">Glycosyltransferase</fullName>
    </submittedName>
</protein>
<proteinExistence type="inferred from homology"/>
<keyword evidence="5 9" id="KW-0812">Transmembrane</keyword>
<evidence type="ECO:0000313" key="12">
    <source>
        <dbReference type="Proteomes" id="UP000195981"/>
    </source>
</evidence>
<keyword evidence="6 9" id="KW-1133">Transmembrane helix</keyword>
<keyword evidence="3" id="KW-0328">Glycosyltransferase</keyword>
<dbReference type="Pfam" id="PF00535">
    <property type="entry name" value="Glycos_transf_2"/>
    <property type="match status" value="1"/>
</dbReference>
<feature type="transmembrane region" description="Helical" evidence="9">
    <location>
        <begin position="245"/>
        <end position="266"/>
    </location>
</feature>
<evidence type="ECO:0000256" key="4">
    <source>
        <dbReference type="ARBA" id="ARBA00022679"/>
    </source>
</evidence>
<dbReference type="RefSeq" id="WP_200810142.1">
    <property type="nucleotide sequence ID" value="NZ_FWFG01000016.1"/>
</dbReference>
<dbReference type="PANTHER" id="PTHR48090:SF1">
    <property type="entry name" value="PROPHAGE BACTOPRENOL GLUCOSYL TRANSFERASE HOMOLOG"/>
    <property type="match status" value="1"/>
</dbReference>
<sequence length="385" mass="43400">MPAALPAPDLSDDSAPQRALISFVVPFYNEGVNVEHFHEAVTGTTLKLPYDLEFIYINDGSRDDTLARLLSLHAADPRVTVLDFSRNFGHQRAITAGMDHSAGDAVVIMDADLQDPPSVALELIEKWEEGYDVAYAQRRTRKDTFFKRVTADLYYRLLERIGDIKIPRNTGDFRLMDRKVVLEVMRYREHDRYMRGIVSGVGFKQVAVPFDRDERKHGESHYPWSKMMKLAGDGILGFSTFPLQVITRIGFVVAALAILLALYIGISKIIDPSSVVPGWSFIVISVLGVGSVQIITLGIIGSYVGRIYSEVQDRPLYSLQAVHVGTAHERRYPHEKVETRTQHALPVRTVPRPADSRRAFERGRAVQRKLDPQELAAQHREEHLA</sequence>
<dbReference type="Gene3D" id="3.90.550.10">
    <property type="entry name" value="Spore Coat Polysaccharide Biosynthesis Protein SpsA, Chain A"/>
    <property type="match status" value="1"/>
</dbReference>
<dbReference type="AlphaFoldDB" id="A0A1X6WTV4"/>
<feature type="transmembrane region" description="Helical" evidence="9">
    <location>
        <begin position="278"/>
        <end position="304"/>
    </location>
</feature>
<dbReference type="SUPFAM" id="SSF53448">
    <property type="entry name" value="Nucleotide-diphospho-sugar transferases"/>
    <property type="match status" value="1"/>
</dbReference>
<comment type="similarity">
    <text evidence="8">Belongs to the glycosyltransferase 2 family. GtrB subfamily.</text>
</comment>
<keyword evidence="12" id="KW-1185">Reference proteome</keyword>
<name>A0A1X6WTV4_9MICO</name>
<dbReference type="Proteomes" id="UP000195981">
    <property type="component" value="Unassembled WGS sequence"/>
</dbReference>
<organism evidence="11 12">
    <name type="scientific">Brachybacterium nesterenkovii</name>
    <dbReference type="NCBI Taxonomy" id="47847"/>
    <lineage>
        <taxon>Bacteria</taxon>
        <taxon>Bacillati</taxon>
        <taxon>Actinomycetota</taxon>
        <taxon>Actinomycetes</taxon>
        <taxon>Micrococcales</taxon>
        <taxon>Dermabacteraceae</taxon>
        <taxon>Brachybacterium</taxon>
    </lineage>
</organism>
<keyword evidence="2" id="KW-1003">Cell membrane</keyword>
<dbReference type="PANTHER" id="PTHR48090">
    <property type="entry name" value="UNDECAPRENYL-PHOSPHATE 4-DEOXY-4-FORMAMIDO-L-ARABINOSE TRANSFERASE-RELATED"/>
    <property type="match status" value="1"/>
</dbReference>
<dbReference type="EMBL" id="FWFG01000016">
    <property type="protein sequence ID" value="SLM88493.1"/>
    <property type="molecule type" value="Genomic_DNA"/>
</dbReference>
<dbReference type="InterPro" id="IPR001173">
    <property type="entry name" value="Glyco_trans_2-like"/>
</dbReference>
<accession>A0A1X6WTV4</accession>
<evidence type="ECO:0000313" key="11">
    <source>
        <dbReference type="EMBL" id="SLM88493.1"/>
    </source>
</evidence>
<evidence type="ECO:0000256" key="7">
    <source>
        <dbReference type="ARBA" id="ARBA00023136"/>
    </source>
</evidence>
<keyword evidence="7 9" id="KW-0472">Membrane</keyword>
<evidence type="ECO:0000256" key="3">
    <source>
        <dbReference type="ARBA" id="ARBA00022676"/>
    </source>
</evidence>
<evidence type="ECO:0000259" key="10">
    <source>
        <dbReference type="Pfam" id="PF00535"/>
    </source>
</evidence>